<evidence type="ECO:0008006" key="4">
    <source>
        <dbReference type="Google" id="ProtNLM"/>
    </source>
</evidence>
<feature type="compositionally biased region" description="Low complexity" evidence="1">
    <location>
        <begin position="192"/>
        <end position="225"/>
    </location>
</feature>
<feature type="region of interest" description="Disordered" evidence="1">
    <location>
        <begin position="189"/>
        <end position="249"/>
    </location>
</feature>
<feature type="region of interest" description="Disordered" evidence="1">
    <location>
        <begin position="406"/>
        <end position="446"/>
    </location>
</feature>
<dbReference type="PANTHER" id="PTHR38133">
    <property type="entry name" value="SLR1429 PROTEIN"/>
    <property type="match status" value="1"/>
</dbReference>
<reference evidence="2" key="2">
    <citation type="submission" date="2020-09" db="EMBL/GenBank/DDBJ databases">
        <authorList>
            <person name="Sun Q."/>
            <person name="Ohkuma M."/>
        </authorList>
    </citation>
    <scope>NUCLEOTIDE SEQUENCE</scope>
    <source>
        <strain evidence="2">JCM 4834</strain>
    </source>
</reference>
<dbReference type="AlphaFoldDB" id="A0A918RCB6"/>
<evidence type="ECO:0000313" key="3">
    <source>
        <dbReference type="Proteomes" id="UP000634660"/>
    </source>
</evidence>
<proteinExistence type="predicted"/>
<gene>
    <name evidence="2" type="ORF">GCM10010371_61120</name>
</gene>
<evidence type="ECO:0000313" key="2">
    <source>
        <dbReference type="EMBL" id="GGZ93123.1"/>
    </source>
</evidence>
<feature type="compositionally biased region" description="Pro residues" evidence="1">
    <location>
        <begin position="226"/>
        <end position="240"/>
    </location>
</feature>
<sequence length="446" mass="46571">MSTREPYEETFPALAPTPPGRGFAHTWWGHSWLRALEDSALDGEQVRRGRRYARTGAVGAVSVRPGGLTAVVRDRDGTAHRTDVLVQEFTDAQWDRLLGLAAAEAGHIAALLDREVPPELAEDAAVAGVELLPGIGDLEPRCDCGEWDHCPHSAALCYQVARLLDQDPFVLLLLRGRAEADLVEELERRSTAEAGSGAAGAQSPQGGTPAGVPAAEAFAARAAGAPLPPPPALPAAPGQPPSLDTDTEPAGLDVDAVEFLAQAAAAEAHRLLARALAPGHAERAPSAPLTQAEDTVRLVAEAGHLRVRSRLAAALDRDRAAMEPAVRAWGFGGAPSLAALEDDWTPDRATLARARAALAAAWADGEAPVLRRVRARWTAADTGRQLRLGREGRWWPYRREAGRWLPAGASAPDPGSALTALEPAAGTEPGAAPGSVGAAGGTGESR</sequence>
<comment type="caution">
    <text evidence="2">The sequence shown here is derived from an EMBL/GenBank/DDBJ whole genome shotgun (WGS) entry which is preliminary data.</text>
</comment>
<reference evidence="2" key="1">
    <citation type="journal article" date="2014" name="Int. J. Syst. Evol. Microbiol.">
        <title>Complete genome sequence of Corynebacterium casei LMG S-19264T (=DSM 44701T), isolated from a smear-ripened cheese.</title>
        <authorList>
            <consortium name="US DOE Joint Genome Institute (JGI-PGF)"/>
            <person name="Walter F."/>
            <person name="Albersmeier A."/>
            <person name="Kalinowski J."/>
            <person name="Ruckert C."/>
        </authorList>
    </citation>
    <scope>NUCLEOTIDE SEQUENCE</scope>
    <source>
        <strain evidence="2">JCM 4834</strain>
    </source>
</reference>
<dbReference type="RefSeq" id="WP_229886875.1">
    <property type="nucleotide sequence ID" value="NZ_BMVX01000034.1"/>
</dbReference>
<organism evidence="2 3">
    <name type="scientific">Streptomyces subrutilus</name>
    <dbReference type="NCBI Taxonomy" id="36818"/>
    <lineage>
        <taxon>Bacteria</taxon>
        <taxon>Bacillati</taxon>
        <taxon>Actinomycetota</taxon>
        <taxon>Actinomycetes</taxon>
        <taxon>Kitasatosporales</taxon>
        <taxon>Streptomycetaceae</taxon>
        <taxon>Streptomyces</taxon>
    </lineage>
</organism>
<dbReference type="PANTHER" id="PTHR38133:SF1">
    <property type="entry name" value="SLR1429 PROTEIN"/>
    <property type="match status" value="1"/>
</dbReference>
<protein>
    <recommendedName>
        <fullName evidence="4">SWF or SNF family helicase</fullName>
    </recommendedName>
</protein>
<evidence type="ECO:0000256" key="1">
    <source>
        <dbReference type="SAM" id="MobiDB-lite"/>
    </source>
</evidence>
<accession>A0A918RCB6</accession>
<feature type="compositionally biased region" description="Gly residues" evidence="1">
    <location>
        <begin position="437"/>
        <end position="446"/>
    </location>
</feature>
<dbReference type="Proteomes" id="UP000634660">
    <property type="component" value="Unassembled WGS sequence"/>
</dbReference>
<feature type="compositionally biased region" description="Low complexity" evidence="1">
    <location>
        <begin position="406"/>
        <end position="436"/>
    </location>
</feature>
<name>A0A918RCB6_9ACTN</name>
<dbReference type="EMBL" id="BMVX01000034">
    <property type="protein sequence ID" value="GGZ93123.1"/>
    <property type="molecule type" value="Genomic_DNA"/>
</dbReference>